<dbReference type="Proteomes" id="UP001055879">
    <property type="component" value="Linkage Group LG03"/>
</dbReference>
<keyword evidence="2" id="KW-1185">Reference proteome</keyword>
<proteinExistence type="predicted"/>
<gene>
    <name evidence="1" type="ORF">L6452_12115</name>
</gene>
<evidence type="ECO:0000313" key="2">
    <source>
        <dbReference type="Proteomes" id="UP001055879"/>
    </source>
</evidence>
<reference evidence="1 2" key="2">
    <citation type="journal article" date="2022" name="Mol. Ecol. Resour.">
        <title>The genomes of chicory, endive, great burdock and yacon provide insights into Asteraceae paleo-polyploidization history and plant inulin production.</title>
        <authorList>
            <person name="Fan W."/>
            <person name="Wang S."/>
            <person name="Wang H."/>
            <person name="Wang A."/>
            <person name="Jiang F."/>
            <person name="Liu H."/>
            <person name="Zhao H."/>
            <person name="Xu D."/>
            <person name="Zhang Y."/>
        </authorList>
    </citation>
    <scope>NUCLEOTIDE SEQUENCE [LARGE SCALE GENOMIC DNA]</scope>
    <source>
        <strain evidence="2">cv. Niubang</strain>
    </source>
</reference>
<sequence>MLLSIWNILVFIGVYSCYKVILAKMSAMTVLGFAQSCFGICCLLIWARSQSVSLMTIGNDVCKFKDYMIMDMGLNFATVVYLDFGNWYYNFLLPQILDNFPCTIAGLFGFWHQLLFKVFSWDRRNKEGHLLLEFDLDIPMTYGQIGPFLTYVALLYLNDWAYYYHVMVGCGDDAIDATNSRMVEFIVGLSLENFILGRYLKNFNAIEG</sequence>
<accession>A0ACB9DQM0</accession>
<protein>
    <submittedName>
        <fullName evidence="1">Uncharacterized protein</fullName>
    </submittedName>
</protein>
<comment type="caution">
    <text evidence="1">The sequence shown here is derived from an EMBL/GenBank/DDBJ whole genome shotgun (WGS) entry which is preliminary data.</text>
</comment>
<name>A0ACB9DQM0_ARCLA</name>
<evidence type="ECO:0000313" key="1">
    <source>
        <dbReference type="EMBL" id="KAI3748783.1"/>
    </source>
</evidence>
<reference evidence="2" key="1">
    <citation type="journal article" date="2022" name="Mol. Ecol. Resour.">
        <title>The genomes of chicory, endive, great burdock and yacon provide insights into Asteraceae palaeo-polyploidization history and plant inulin production.</title>
        <authorList>
            <person name="Fan W."/>
            <person name="Wang S."/>
            <person name="Wang H."/>
            <person name="Wang A."/>
            <person name="Jiang F."/>
            <person name="Liu H."/>
            <person name="Zhao H."/>
            <person name="Xu D."/>
            <person name="Zhang Y."/>
        </authorList>
    </citation>
    <scope>NUCLEOTIDE SEQUENCE [LARGE SCALE GENOMIC DNA]</scope>
    <source>
        <strain evidence="2">cv. Niubang</strain>
    </source>
</reference>
<organism evidence="1 2">
    <name type="scientific">Arctium lappa</name>
    <name type="common">Greater burdock</name>
    <name type="synonym">Lappa major</name>
    <dbReference type="NCBI Taxonomy" id="4217"/>
    <lineage>
        <taxon>Eukaryota</taxon>
        <taxon>Viridiplantae</taxon>
        <taxon>Streptophyta</taxon>
        <taxon>Embryophyta</taxon>
        <taxon>Tracheophyta</taxon>
        <taxon>Spermatophyta</taxon>
        <taxon>Magnoliopsida</taxon>
        <taxon>eudicotyledons</taxon>
        <taxon>Gunneridae</taxon>
        <taxon>Pentapetalae</taxon>
        <taxon>asterids</taxon>
        <taxon>campanulids</taxon>
        <taxon>Asterales</taxon>
        <taxon>Asteraceae</taxon>
        <taxon>Carduoideae</taxon>
        <taxon>Cardueae</taxon>
        <taxon>Arctiinae</taxon>
        <taxon>Arctium</taxon>
    </lineage>
</organism>
<dbReference type="EMBL" id="CM042049">
    <property type="protein sequence ID" value="KAI3748783.1"/>
    <property type="molecule type" value="Genomic_DNA"/>
</dbReference>